<sequence>MEKVITISEELYRRLEKHVAGFGDSPQSVIERILDFYEGKNLPTERLFSGPDMGDRDFSKFDFKGNAYGKGRLVLAIVKDYVQNHPGLNFGDLSEIFPKHLQGSHGVFNKESIANDIYQRTGHKRYYIKPEELIQLSDERIAVCSQWGKTNIYKLLRHVESLGYEIKAQE</sequence>
<evidence type="ECO:0000313" key="2">
    <source>
        <dbReference type="Proteomes" id="UP000184139"/>
    </source>
</evidence>
<keyword evidence="2" id="KW-1185">Reference proteome</keyword>
<evidence type="ECO:0000313" key="1">
    <source>
        <dbReference type="EMBL" id="SHI16351.1"/>
    </source>
</evidence>
<dbReference type="Proteomes" id="UP000184139">
    <property type="component" value="Unassembled WGS sequence"/>
</dbReference>
<dbReference type="EMBL" id="FQXS01000081">
    <property type="protein sequence ID" value="SHI16351.1"/>
    <property type="molecule type" value="Genomic_DNA"/>
</dbReference>
<dbReference type="OrthoDB" id="570199at2"/>
<name>A0A1M5YWE1_9BACT</name>
<dbReference type="AlphaFoldDB" id="A0A1M5YWE1"/>
<reference evidence="1 2" key="1">
    <citation type="submission" date="2016-11" db="EMBL/GenBank/DDBJ databases">
        <authorList>
            <person name="Jaros S."/>
            <person name="Januszkiewicz K."/>
            <person name="Wedrychowicz H."/>
        </authorList>
    </citation>
    <scope>NUCLEOTIDE SEQUENCE [LARGE SCALE GENOMIC DNA]</scope>
    <source>
        <strain evidence="1 2">DSM 9705</strain>
    </source>
</reference>
<gene>
    <name evidence="1" type="ORF">SAMN02745124_04516</name>
</gene>
<dbReference type="RefSeq" id="WP_073379651.1">
    <property type="nucleotide sequence ID" value="NZ_FQXS01000081.1"/>
</dbReference>
<organism evidence="1 2">
    <name type="scientific">Desulfofustis glycolicus DSM 9705</name>
    <dbReference type="NCBI Taxonomy" id="1121409"/>
    <lineage>
        <taxon>Bacteria</taxon>
        <taxon>Pseudomonadati</taxon>
        <taxon>Thermodesulfobacteriota</taxon>
        <taxon>Desulfobulbia</taxon>
        <taxon>Desulfobulbales</taxon>
        <taxon>Desulfocapsaceae</taxon>
        <taxon>Desulfofustis</taxon>
    </lineage>
</organism>
<proteinExistence type="predicted"/>
<protein>
    <submittedName>
        <fullName evidence="1">Uncharacterized protein</fullName>
    </submittedName>
</protein>
<accession>A0A1M5YWE1</accession>